<dbReference type="EMBL" id="JAVDXU010000005">
    <property type="protein sequence ID" value="MDR7272493.1"/>
    <property type="molecule type" value="Genomic_DNA"/>
</dbReference>
<feature type="chain" id="PRO_5046314595" description="PKD domain-containing protein" evidence="1">
    <location>
        <begin position="23"/>
        <end position="661"/>
    </location>
</feature>
<evidence type="ECO:0000313" key="4">
    <source>
        <dbReference type="Proteomes" id="UP001180453"/>
    </source>
</evidence>
<evidence type="ECO:0000256" key="1">
    <source>
        <dbReference type="SAM" id="SignalP"/>
    </source>
</evidence>
<comment type="caution">
    <text evidence="3">The sequence shown here is derived from an EMBL/GenBank/DDBJ whole genome shotgun (WGS) entry which is preliminary data.</text>
</comment>
<dbReference type="SMART" id="SM00089">
    <property type="entry name" value="PKD"/>
    <property type="match status" value="1"/>
</dbReference>
<dbReference type="InterPro" id="IPR013783">
    <property type="entry name" value="Ig-like_fold"/>
</dbReference>
<dbReference type="Pfam" id="PF10460">
    <property type="entry name" value="Peptidase_M30"/>
    <property type="match status" value="1"/>
</dbReference>
<feature type="signal peptide" evidence="1">
    <location>
        <begin position="1"/>
        <end position="22"/>
    </location>
</feature>
<name>A0ABU1YUE6_ROSSA</name>
<reference evidence="3 4" key="1">
    <citation type="submission" date="2023-07" db="EMBL/GenBank/DDBJ databases">
        <title>Sorghum-associated microbial communities from plants grown in Nebraska, USA.</title>
        <authorList>
            <person name="Schachtman D."/>
        </authorList>
    </citation>
    <scope>NUCLEOTIDE SEQUENCE [LARGE SCALE GENOMIC DNA]</scope>
    <source>
        <strain evidence="3 4">BE314</strain>
    </source>
</reference>
<dbReference type="Pfam" id="PF18911">
    <property type="entry name" value="PKD_4"/>
    <property type="match status" value="1"/>
</dbReference>
<dbReference type="SUPFAM" id="SSF49299">
    <property type="entry name" value="PKD domain"/>
    <property type="match status" value="1"/>
</dbReference>
<dbReference type="Proteomes" id="UP001180453">
    <property type="component" value="Unassembled WGS sequence"/>
</dbReference>
<feature type="domain" description="PKD" evidence="2">
    <location>
        <begin position="46"/>
        <end position="130"/>
    </location>
</feature>
<dbReference type="InterPro" id="IPR019501">
    <property type="entry name" value="Peptidase_M30_hyicolysin"/>
</dbReference>
<dbReference type="CDD" id="cd00146">
    <property type="entry name" value="PKD"/>
    <property type="match status" value="1"/>
</dbReference>
<keyword evidence="4" id="KW-1185">Reference proteome</keyword>
<evidence type="ECO:0000259" key="2">
    <source>
        <dbReference type="PROSITE" id="PS50093"/>
    </source>
</evidence>
<sequence length="661" mass="70151">MKSRFNGGLRHVAAACALVLLAACGGGGGGGGGTPPPPPAPVIPDPVVHPSASATQLYAGEYVQFTAGDLQSGVSWRWEFSDGTTAEGLSVERRLAQTGNFTATAVAQNSAGVTVRASTSVQVEAAPAPVARASGTTLQPGCSGLHCAVAADGRYAGSGVGVWRLRNDGATSQLIDVDIGNVQAGQAVTLVFSNGESKDAAELPKSGSALLASLGAAPSARIQAGQEPQGAAGEVAQDAQHARMLGQLRQQWQDDLRDEQRRPQAPRAAEPLRRALAAADVGSKRVWNDLYDDETKPVPFTATVLSTCSTGTNRRLVFWVDQELTTARTVEAAQVEPLKRSFCGDQGGFARVIALMGDVWGGTEVARRSWLIQESAAQPQDVNIVVTNHMGADSASLAGYFYGLNNSYRWRGARYANSNEALAFFMSGTGLASNPSYYASTLVHELTHMVNYHQRTIQRNVLHDVWLEESSAMAIEDLLAETITPGVNKIINLRLPSYLRSGGITSMIDWLDSAGSTDYGAGGSLAAFLNRRYGSGWIKQLVSECGDDSYSCLDMLLKRAGSAGLADEWERLGSSLFGGMPQRHAPWGYGFPQVQWDGFWLMGTDTAQLAGSRKLAPVNGLTRFGSTSHSYLDDVVPAGATRYVRRGVRVPAGTVLTVVVR</sequence>
<keyword evidence="1" id="KW-0732">Signal</keyword>
<dbReference type="RefSeq" id="WP_310271734.1">
    <property type="nucleotide sequence ID" value="NZ_JAVDXU010000005.1"/>
</dbReference>
<dbReference type="InterPro" id="IPR022409">
    <property type="entry name" value="PKD/Chitinase_dom"/>
</dbReference>
<accession>A0ABU1YUE6</accession>
<protein>
    <recommendedName>
        <fullName evidence="2">PKD domain-containing protein</fullName>
    </recommendedName>
</protein>
<evidence type="ECO:0000313" key="3">
    <source>
        <dbReference type="EMBL" id="MDR7272493.1"/>
    </source>
</evidence>
<gene>
    <name evidence="3" type="ORF">J2X20_005176</name>
</gene>
<organism evidence="3 4">
    <name type="scientific">Roseateles saccharophilus</name>
    <name type="common">Pseudomonas saccharophila</name>
    <dbReference type="NCBI Taxonomy" id="304"/>
    <lineage>
        <taxon>Bacteria</taxon>
        <taxon>Pseudomonadati</taxon>
        <taxon>Pseudomonadota</taxon>
        <taxon>Betaproteobacteria</taxon>
        <taxon>Burkholderiales</taxon>
        <taxon>Sphaerotilaceae</taxon>
        <taxon>Roseateles</taxon>
    </lineage>
</organism>
<proteinExistence type="predicted"/>
<dbReference type="InterPro" id="IPR035986">
    <property type="entry name" value="PKD_dom_sf"/>
</dbReference>
<dbReference type="PROSITE" id="PS51257">
    <property type="entry name" value="PROKAR_LIPOPROTEIN"/>
    <property type="match status" value="1"/>
</dbReference>
<dbReference type="PROSITE" id="PS50093">
    <property type="entry name" value="PKD"/>
    <property type="match status" value="1"/>
</dbReference>
<dbReference type="InterPro" id="IPR000601">
    <property type="entry name" value="PKD_dom"/>
</dbReference>
<dbReference type="Gene3D" id="2.60.40.10">
    <property type="entry name" value="Immunoglobulins"/>
    <property type="match status" value="1"/>
</dbReference>